<dbReference type="Proteomes" id="UP000426246">
    <property type="component" value="Chromosome"/>
</dbReference>
<feature type="domain" description="MobA-like NTP transferase" evidence="1">
    <location>
        <begin position="13"/>
        <end position="143"/>
    </location>
</feature>
<proteinExistence type="predicted"/>
<keyword evidence="2" id="KW-0808">Transferase</keyword>
<evidence type="ECO:0000313" key="2">
    <source>
        <dbReference type="EMBL" id="QGQ98718.1"/>
    </source>
</evidence>
<keyword evidence="2" id="KW-0548">Nucleotidyltransferase</keyword>
<evidence type="ECO:0000313" key="3">
    <source>
        <dbReference type="Proteomes" id="UP000426246"/>
    </source>
</evidence>
<dbReference type="InterPro" id="IPR029044">
    <property type="entry name" value="Nucleotide-diphossugar_trans"/>
</dbReference>
<name>A0A6B8RU69_9BACL</name>
<sequence>MITGLIVVDGAFKSKIFLEHTPWLQDQIKIMRTLCSEIIVVTQEPKPFYQVLDVGVRLITDCLPGKGPLSCLFAGFSLAQFHDVWVVNGEHPFLNVSAVEQLLDRKRSGYDAAIPMVNDVLYPLHGVYDRRCAAKALPLLNKGVTKVEALLQEIRWSSLSDVRLDANAIVS</sequence>
<dbReference type="SUPFAM" id="SSF53448">
    <property type="entry name" value="Nucleotide-diphospho-sugar transferases"/>
    <property type="match status" value="1"/>
</dbReference>
<dbReference type="Pfam" id="PF12804">
    <property type="entry name" value="NTP_transf_3"/>
    <property type="match status" value="1"/>
</dbReference>
<evidence type="ECO:0000259" key="1">
    <source>
        <dbReference type="Pfam" id="PF12804"/>
    </source>
</evidence>
<dbReference type="KEGG" id="ppsc:EHS13_29480"/>
<accession>A0A6B8RU69</accession>
<protein>
    <submittedName>
        <fullName evidence="2">Molybdenum cofactor guanylyltransferase</fullName>
    </submittedName>
</protein>
<dbReference type="InterPro" id="IPR025877">
    <property type="entry name" value="MobA-like_NTP_Trfase"/>
</dbReference>
<reference evidence="3" key="1">
    <citation type="submission" date="2018-11" db="EMBL/GenBank/DDBJ databases">
        <title>Complete genome sequence of Paenibacillus sp. ML311-T8.</title>
        <authorList>
            <person name="Nam Y.-D."/>
            <person name="Kang J."/>
            <person name="Chung W.-H."/>
            <person name="Park Y.S."/>
        </authorList>
    </citation>
    <scope>NUCLEOTIDE SEQUENCE [LARGE SCALE GENOMIC DNA]</scope>
    <source>
        <strain evidence="3">ML311-T8</strain>
    </source>
</reference>
<dbReference type="AlphaFoldDB" id="A0A6B8RU69"/>
<organism evidence="2 3">
    <name type="scientific">Paenibacillus psychroresistens</name>
    <dbReference type="NCBI Taxonomy" id="1778678"/>
    <lineage>
        <taxon>Bacteria</taxon>
        <taxon>Bacillati</taxon>
        <taxon>Bacillota</taxon>
        <taxon>Bacilli</taxon>
        <taxon>Bacillales</taxon>
        <taxon>Paenibacillaceae</taxon>
        <taxon>Paenibacillus</taxon>
    </lineage>
</organism>
<dbReference type="Gene3D" id="3.90.550.10">
    <property type="entry name" value="Spore Coat Polysaccharide Biosynthesis Protein SpsA, Chain A"/>
    <property type="match status" value="1"/>
</dbReference>
<dbReference type="EMBL" id="CP034235">
    <property type="protein sequence ID" value="QGQ98718.1"/>
    <property type="molecule type" value="Genomic_DNA"/>
</dbReference>
<dbReference type="OrthoDB" id="9788394at2"/>
<dbReference type="RefSeq" id="WP_155703827.1">
    <property type="nucleotide sequence ID" value="NZ_CP034235.1"/>
</dbReference>
<dbReference type="GO" id="GO:0016779">
    <property type="term" value="F:nucleotidyltransferase activity"/>
    <property type="evidence" value="ECO:0007669"/>
    <property type="project" value="UniProtKB-KW"/>
</dbReference>
<gene>
    <name evidence="2" type="ORF">EHS13_29480</name>
</gene>
<keyword evidence="3" id="KW-1185">Reference proteome</keyword>